<comment type="caution">
    <text evidence="3">The sequence shown here is derived from an EMBL/GenBank/DDBJ whole genome shotgun (WGS) entry which is preliminary data.</text>
</comment>
<keyword evidence="1 3" id="KW-0418">Kinase</keyword>
<dbReference type="InterPro" id="IPR010559">
    <property type="entry name" value="Sig_transdc_His_kin_internal"/>
</dbReference>
<keyword evidence="4" id="KW-1185">Reference proteome</keyword>
<name>A0A852YXZ4_9ACTN</name>
<dbReference type="SUPFAM" id="SSF55874">
    <property type="entry name" value="ATPase domain of HSP90 chaperone/DNA topoisomerase II/histidine kinase"/>
    <property type="match status" value="1"/>
</dbReference>
<dbReference type="Pfam" id="PF02518">
    <property type="entry name" value="HATPase_c"/>
    <property type="match status" value="1"/>
</dbReference>
<sequence length="364" mass="39257">MPVPAGRAIASEVTGFGRERPGPMASVEIARKIAENLRDGVTGSKAQAAVRGLRRLLGAEAVALADLSGTLERAGRPDDVDGAAVLVGEVLRTESRRGRPPLVALPLRSQDELVGVLLVRGRVRMSEVRQAASWVEDSLERARLESSAEQAARSELRALRAEISPHFVYNALTVIGSLVRSDPDRSHELMLDFAEFIRYGLARDREYTTVSDEFHAVETYLALQRAVLGDRLRVRIRVAPDVLAVPLPYLVLQPLVENAVRHGVEPGGGDEARRTGLVQVSGEASSEGDLVISVEDDGAGMDPARAEEILAGRGAGDSVGLSNVDRRLRAVYGSWYGLVVETARDAGTRVVVRIPMFQPGVVPR</sequence>
<proteinExistence type="predicted"/>
<dbReference type="GO" id="GO:0016020">
    <property type="term" value="C:membrane"/>
    <property type="evidence" value="ECO:0007669"/>
    <property type="project" value="InterPro"/>
</dbReference>
<evidence type="ECO:0000256" key="1">
    <source>
        <dbReference type="ARBA" id="ARBA00022777"/>
    </source>
</evidence>
<dbReference type="Proteomes" id="UP000548304">
    <property type="component" value="Unassembled WGS sequence"/>
</dbReference>
<protein>
    <submittedName>
        <fullName evidence="3">Two-component system LytT family sensor kinase</fullName>
        <ecNumber evidence="3">2.7.13.3</ecNumber>
    </submittedName>
</protein>
<organism evidence="3 4">
    <name type="scientific">Actinopolyspora biskrensis</name>
    <dbReference type="NCBI Taxonomy" id="1470178"/>
    <lineage>
        <taxon>Bacteria</taxon>
        <taxon>Bacillati</taxon>
        <taxon>Actinomycetota</taxon>
        <taxon>Actinomycetes</taxon>
        <taxon>Actinopolysporales</taxon>
        <taxon>Actinopolysporaceae</taxon>
        <taxon>Actinopolyspora</taxon>
    </lineage>
</organism>
<dbReference type="PROSITE" id="PS50109">
    <property type="entry name" value="HIS_KIN"/>
    <property type="match status" value="1"/>
</dbReference>
<dbReference type="EC" id="2.7.13.3" evidence="3"/>
<dbReference type="GO" id="GO:0000155">
    <property type="term" value="F:phosphorelay sensor kinase activity"/>
    <property type="evidence" value="ECO:0007669"/>
    <property type="project" value="InterPro"/>
</dbReference>
<dbReference type="PANTHER" id="PTHR34220">
    <property type="entry name" value="SENSOR HISTIDINE KINASE YPDA"/>
    <property type="match status" value="1"/>
</dbReference>
<dbReference type="InterPro" id="IPR050640">
    <property type="entry name" value="Bact_2-comp_sensor_kinase"/>
</dbReference>
<gene>
    <name evidence="3" type="ORF">FHR84_001149</name>
</gene>
<evidence type="ECO:0000313" key="4">
    <source>
        <dbReference type="Proteomes" id="UP000548304"/>
    </source>
</evidence>
<evidence type="ECO:0000313" key="3">
    <source>
        <dbReference type="EMBL" id="NYH77835.1"/>
    </source>
</evidence>
<dbReference type="AlphaFoldDB" id="A0A852YXZ4"/>
<dbReference type="InterPro" id="IPR036890">
    <property type="entry name" value="HATPase_C_sf"/>
</dbReference>
<keyword evidence="3" id="KW-0808">Transferase</keyword>
<dbReference type="Pfam" id="PF06580">
    <property type="entry name" value="His_kinase"/>
    <property type="match status" value="1"/>
</dbReference>
<dbReference type="Gene3D" id="3.30.565.10">
    <property type="entry name" value="Histidine kinase-like ATPase, C-terminal domain"/>
    <property type="match status" value="1"/>
</dbReference>
<dbReference type="RefSeq" id="WP_179534290.1">
    <property type="nucleotide sequence ID" value="NZ_JACBYW010000001.1"/>
</dbReference>
<dbReference type="PANTHER" id="PTHR34220:SF7">
    <property type="entry name" value="SENSOR HISTIDINE KINASE YPDA"/>
    <property type="match status" value="1"/>
</dbReference>
<dbReference type="EMBL" id="JACBYW010000001">
    <property type="protein sequence ID" value="NYH77835.1"/>
    <property type="molecule type" value="Genomic_DNA"/>
</dbReference>
<accession>A0A852YXZ4</accession>
<dbReference type="InterPro" id="IPR003594">
    <property type="entry name" value="HATPase_dom"/>
</dbReference>
<reference evidence="3 4" key="1">
    <citation type="submission" date="2020-07" db="EMBL/GenBank/DDBJ databases">
        <title>Genomic Encyclopedia of Type Strains, Phase III (KMG-III): the genomes of soil and plant-associated and newly described type strains.</title>
        <authorList>
            <person name="Whitman W."/>
        </authorList>
    </citation>
    <scope>NUCLEOTIDE SEQUENCE [LARGE SCALE GENOMIC DNA]</scope>
    <source>
        <strain evidence="3 4">CECT 8576</strain>
    </source>
</reference>
<dbReference type="InterPro" id="IPR005467">
    <property type="entry name" value="His_kinase_dom"/>
</dbReference>
<feature type="domain" description="Histidine kinase" evidence="2">
    <location>
        <begin position="251"/>
        <end position="358"/>
    </location>
</feature>
<dbReference type="SMART" id="SM00387">
    <property type="entry name" value="HATPase_c"/>
    <property type="match status" value="1"/>
</dbReference>
<evidence type="ECO:0000259" key="2">
    <source>
        <dbReference type="PROSITE" id="PS50109"/>
    </source>
</evidence>